<dbReference type="EMBL" id="JAGTJR010000082">
    <property type="protein sequence ID" value="KAH7014038.1"/>
    <property type="molecule type" value="Genomic_DNA"/>
</dbReference>
<dbReference type="Gene3D" id="2.40.160.20">
    <property type="match status" value="1"/>
</dbReference>
<proteinExistence type="predicted"/>
<dbReference type="Proteomes" id="UP000774617">
    <property type="component" value="Unassembled WGS sequence"/>
</dbReference>
<accession>A0ABQ8FQV0</accession>
<organism evidence="1 2">
    <name type="scientific">Macrophomina phaseolina</name>
    <dbReference type="NCBI Taxonomy" id="35725"/>
    <lineage>
        <taxon>Eukaryota</taxon>
        <taxon>Fungi</taxon>
        <taxon>Dikarya</taxon>
        <taxon>Ascomycota</taxon>
        <taxon>Pezizomycotina</taxon>
        <taxon>Dothideomycetes</taxon>
        <taxon>Dothideomycetes incertae sedis</taxon>
        <taxon>Botryosphaeriales</taxon>
        <taxon>Botryosphaeriaceae</taxon>
        <taxon>Macrophomina</taxon>
    </lineage>
</organism>
<dbReference type="Pfam" id="PF11578">
    <property type="entry name" value="DUF3237"/>
    <property type="match status" value="1"/>
</dbReference>
<protein>
    <submittedName>
        <fullName evidence="1">Uncharacterized protein</fullName>
    </submittedName>
</protein>
<reference evidence="1 2" key="1">
    <citation type="journal article" date="2021" name="Nat. Commun.">
        <title>Genetic determinants of endophytism in the Arabidopsis root mycobiome.</title>
        <authorList>
            <person name="Mesny F."/>
            <person name="Miyauchi S."/>
            <person name="Thiergart T."/>
            <person name="Pickel B."/>
            <person name="Atanasova L."/>
            <person name="Karlsson M."/>
            <person name="Huettel B."/>
            <person name="Barry K.W."/>
            <person name="Haridas S."/>
            <person name="Chen C."/>
            <person name="Bauer D."/>
            <person name="Andreopoulos W."/>
            <person name="Pangilinan J."/>
            <person name="LaButti K."/>
            <person name="Riley R."/>
            <person name="Lipzen A."/>
            <person name="Clum A."/>
            <person name="Drula E."/>
            <person name="Henrissat B."/>
            <person name="Kohler A."/>
            <person name="Grigoriev I.V."/>
            <person name="Martin F.M."/>
            <person name="Hacquard S."/>
        </authorList>
    </citation>
    <scope>NUCLEOTIDE SEQUENCE [LARGE SCALE GENOMIC DNA]</scope>
    <source>
        <strain evidence="1 2">MPI-SDFR-AT-0080</strain>
    </source>
</reference>
<comment type="caution">
    <text evidence="1">The sequence shown here is derived from an EMBL/GenBank/DDBJ whole genome shotgun (WGS) entry which is preliminary data.</text>
</comment>
<evidence type="ECO:0000313" key="2">
    <source>
        <dbReference type="Proteomes" id="UP000774617"/>
    </source>
</evidence>
<keyword evidence="2" id="KW-1185">Reference proteome</keyword>
<evidence type="ECO:0000313" key="1">
    <source>
        <dbReference type="EMBL" id="KAH7014038.1"/>
    </source>
</evidence>
<sequence length="187" mass="20116">MAQPNPPLNHVCNLCLDVAPPLSGGITPRGPAYWFEIVGGSTVSADIAPSAPASGPELEVLRGGGDYAILNRDSGFLSLDVRVVAREKLHGDLFMFRNRGAIRFDNDKVTRILNSEQTATSTEYGEASMYESVVCNTASKEYAWMNFAVLVAEGRLVVEDGRLASVELRLFKVGRESGDSGPLPALD</sequence>
<gene>
    <name evidence="1" type="ORF">B0J12DRAFT_689559</name>
</gene>
<name>A0ABQ8FQV0_9PEZI</name>